<evidence type="ECO:0000313" key="3">
    <source>
        <dbReference type="Proteomes" id="UP000275846"/>
    </source>
</evidence>
<evidence type="ECO:0000256" key="1">
    <source>
        <dbReference type="SAM" id="MobiDB-lite"/>
    </source>
</evidence>
<dbReference type="AlphaFoldDB" id="A0A183TKP4"/>
<proteinExistence type="predicted"/>
<feature type="region of interest" description="Disordered" evidence="1">
    <location>
        <begin position="1"/>
        <end position="46"/>
    </location>
</feature>
<name>A0A183TKP4_SCHSO</name>
<reference evidence="2 3" key="2">
    <citation type="submission" date="2018-11" db="EMBL/GenBank/DDBJ databases">
        <authorList>
            <consortium name="Pathogen Informatics"/>
        </authorList>
    </citation>
    <scope>NUCLEOTIDE SEQUENCE [LARGE SCALE GENOMIC DNA]</scope>
    <source>
        <strain evidence="2 3">NST_G2</strain>
    </source>
</reference>
<organism evidence="4">
    <name type="scientific">Schistocephalus solidus</name>
    <name type="common">Tapeworm</name>
    <dbReference type="NCBI Taxonomy" id="70667"/>
    <lineage>
        <taxon>Eukaryota</taxon>
        <taxon>Metazoa</taxon>
        <taxon>Spiralia</taxon>
        <taxon>Lophotrochozoa</taxon>
        <taxon>Platyhelminthes</taxon>
        <taxon>Cestoda</taxon>
        <taxon>Eucestoda</taxon>
        <taxon>Diphyllobothriidea</taxon>
        <taxon>Diphyllobothriidae</taxon>
        <taxon>Schistocephalus</taxon>
    </lineage>
</organism>
<keyword evidence="3" id="KW-1185">Reference proteome</keyword>
<protein>
    <submittedName>
        <fullName evidence="2 4">Uncharacterized protein</fullName>
    </submittedName>
</protein>
<dbReference type="WBParaSite" id="SSLN_0001769101-mRNA-1">
    <property type="protein sequence ID" value="SSLN_0001769101-mRNA-1"/>
    <property type="gene ID" value="SSLN_0001769101"/>
</dbReference>
<evidence type="ECO:0000313" key="2">
    <source>
        <dbReference type="EMBL" id="VDM03426.1"/>
    </source>
</evidence>
<dbReference type="EMBL" id="UYSU01041875">
    <property type="protein sequence ID" value="VDM03426.1"/>
    <property type="molecule type" value="Genomic_DNA"/>
</dbReference>
<reference evidence="4" key="1">
    <citation type="submission" date="2016-06" db="UniProtKB">
        <authorList>
            <consortium name="WormBaseParasite"/>
        </authorList>
    </citation>
    <scope>IDENTIFICATION</scope>
</reference>
<evidence type="ECO:0000313" key="4">
    <source>
        <dbReference type="WBParaSite" id="SSLN_0001769101-mRNA-1"/>
    </source>
</evidence>
<sequence length="161" mass="17733">MRSDSSVCTRSSASESEDEGELNSEDSGSSSTTSSEGITSEEGEVDSDVDEAGFLVLTSITVWGFQMGMKRIVDAKSYSFDILNWVMCDHYGAHVPPKVETPWERGLRLARERLLKAKLRRQTEADLEEKKLKLTVTAPEATEEDQLAADEIGVSRVADVL</sequence>
<gene>
    <name evidence="2" type="ORF">SSLN_LOCUS17040</name>
</gene>
<feature type="compositionally biased region" description="Polar residues" evidence="1">
    <location>
        <begin position="1"/>
        <end position="13"/>
    </location>
</feature>
<dbReference type="Proteomes" id="UP000275846">
    <property type="component" value="Unassembled WGS sequence"/>
</dbReference>
<feature type="compositionally biased region" description="Acidic residues" evidence="1">
    <location>
        <begin position="15"/>
        <end position="24"/>
    </location>
</feature>
<accession>A0A183TKP4</accession>
<feature type="compositionally biased region" description="Low complexity" evidence="1">
    <location>
        <begin position="25"/>
        <end position="38"/>
    </location>
</feature>
<dbReference type="OrthoDB" id="6275761at2759"/>